<dbReference type="InterPro" id="IPR003593">
    <property type="entry name" value="AAA+_ATPase"/>
</dbReference>
<evidence type="ECO:0000259" key="4">
    <source>
        <dbReference type="PROSITE" id="PS50893"/>
    </source>
</evidence>
<dbReference type="GO" id="GO:0022857">
    <property type="term" value="F:transmembrane transporter activity"/>
    <property type="evidence" value="ECO:0007669"/>
    <property type="project" value="UniProtKB-ARBA"/>
</dbReference>
<evidence type="ECO:0000256" key="3">
    <source>
        <dbReference type="ARBA" id="ARBA00022840"/>
    </source>
</evidence>
<proteinExistence type="predicted"/>
<dbReference type="InterPro" id="IPR027417">
    <property type="entry name" value="P-loop_NTPase"/>
</dbReference>
<dbReference type="GO" id="GO:0005886">
    <property type="term" value="C:plasma membrane"/>
    <property type="evidence" value="ECO:0007669"/>
    <property type="project" value="TreeGrafter"/>
</dbReference>
<dbReference type="Gene3D" id="3.40.50.300">
    <property type="entry name" value="P-loop containing nucleotide triphosphate hydrolases"/>
    <property type="match status" value="1"/>
</dbReference>
<dbReference type="GO" id="GO:0016887">
    <property type="term" value="F:ATP hydrolysis activity"/>
    <property type="evidence" value="ECO:0007669"/>
    <property type="project" value="InterPro"/>
</dbReference>
<keyword evidence="2" id="KW-0547">Nucleotide-binding</keyword>
<evidence type="ECO:0000256" key="1">
    <source>
        <dbReference type="ARBA" id="ARBA00022448"/>
    </source>
</evidence>
<comment type="caution">
    <text evidence="5">The sequence shown here is derived from an EMBL/GenBank/DDBJ whole genome shotgun (WGS) entry which is preliminary data.</text>
</comment>
<dbReference type="PROSITE" id="PS50893">
    <property type="entry name" value="ABC_TRANSPORTER_2"/>
    <property type="match status" value="1"/>
</dbReference>
<dbReference type="Proteomes" id="UP000194267">
    <property type="component" value="Unassembled WGS sequence"/>
</dbReference>
<dbReference type="InterPro" id="IPR015854">
    <property type="entry name" value="ABC_transpr_LolD-like"/>
</dbReference>
<dbReference type="AlphaFoldDB" id="A0A1Y2T3Y1"/>
<evidence type="ECO:0000256" key="2">
    <source>
        <dbReference type="ARBA" id="ARBA00022741"/>
    </source>
</evidence>
<dbReference type="SUPFAM" id="SSF52540">
    <property type="entry name" value="P-loop containing nucleoside triphosphate hydrolases"/>
    <property type="match status" value="1"/>
</dbReference>
<dbReference type="GO" id="GO:0005524">
    <property type="term" value="F:ATP binding"/>
    <property type="evidence" value="ECO:0007669"/>
    <property type="project" value="UniProtKB-KW"/>
</dbReference>
<organism evidence="5 6">
    <name type="scientific">Symbiobacterium thermophilum</name>
    <dbReference type="NCBI Taxonomy" id="2734"/>
    <lineage>
        <taxon>Bacteria</taxon>
        <taxon>Bacillati</taxon>
        <taxon>Bacillota</taxon>
        <taxon>Clostridia</taxon>
        <taxon>Eubacteriales</taxon>
        <taxon>Symbiobacteriaceae</taxon>
        <taxon>Symbiobacterium</taxon>
    </lineage>
</organism>
<dbReference type="InterPro" id="IPR017911">
    <property type="entry name" value="MacB-like_ATP-bd"/>
</dbReference>
<gene>
    <name evidence="5" type="ORF">A6D92_09485</name>
</gene>
<keyword evidence="1" id="KW-0813">Transport</keyword>
<name>A0A1Y2T3Y1_SYMTR</name>
<protein>
    <submittedName>
        <fullName evidence="5">Multidrug ABC transporter ATP-binding protein</fullName>
    </submittedName>
</protein>
<feature type="domain" description="ABC transporter" evidence="4">
    <location>
        <begin position="8"/>
        <end position="247"/>
    </location>
</feature>
<dbReference type="SMART" id="SM00382">
    <property type="entry name" value="AAA"/>
    <property type="match status" value="1"/>
</dbReference>
<accession>A0A1Y2T3Y1</accession>
<dbReference type="PANTHER" id="PTHR24220">
    <property type="entry name" value="IMPORT ATP-BINDING PROTEIN"/>
    <property type="match status" value="1"/>
</dbReference>
<dbReference type="EMBL" id="LWLV01000746">
    <property type="protein sequence ID" value="OTA41151.1"/>
    <property type="molecule type" value="Genomic_DNA"/>
</dbReference>
<dbReference type="InterPro" id="IPR003439">
    <property type="entry name" value="ABC_transporter-like_ATP-bd"/>
</dbReference>
<sequence>MPGAERILEVVDLVKDYGSRGSVTHALRGVSLAIDRGEFVGVMGPSGSGKTTLLNVISTIDTPTAGRVWIGGREVTALSRRELARFRRERLGFIFQDFNLLDTLTLRENIGLALSIAGAPAREVDRRVVEMARRLGLEEALDRFPYQVSGGQKQRAAAARALITEPDLVLADEPTGNLDSGSARSLLEALAELNRELGATILLVTHDPVAASYCGRILFLKDGRIFTELVRGDAPRQRFFDRILGVLGELGGGGDDVR</sequence>
<keyword evidence="3 5" id="KW-0067">ATP-binding</keyword>
<evidence type="ECO:0000313" key="5">
    <source>
        <dbReference type="EMBL" id="OTA41151.1"/>
    </source>
</evidence>
<dbReference type="CDD" id="cd03255">
    <property type="entry name" value="ABC_MJ0796_LolCDE_FtsE"/>
    <property type="match status" value="1"/>
</dbReference>
<reference evidence="6" key="1">
    <citation type="submission" date="2016-04" db="EMBL/GenBank/DDBJ databases">
        <authorList>
            <person name="Antunes L.P."/>
            <person name="Martins L.F."/>
            <person name="Pereira R.V."/>
            <person name="Thomas A.M."/>
            <person name="Barbosa D."/>
            <person name="Nascimento L."/>
            <person name="Silva G.M."/>
            <person name="Condomitti G.W."/>
            <person name="Digiampietri L.A."/>
            <person name="Lombardi K.C."/>
            <person name="Ramos P.L."/>
            <person name="Quaggio R.B."/>
            <person name="Oliveira J.C."/>
            <person name="Pascon R.C."/>
            <person name="Cruz J.B."/>
            <person name="Silva A.M."/>
            <person name="Setubal J.C."/>
        </authorList>
    </citation>
    <scope>NUCLEOTIDE SEQUENCE [LARGE SCALE GENOMIC DNA]</scope>
</reference>
<dbReference type="Pfam" id="PF00005">
    <property type="entry name" value="ABC_tran"/>
    <property type="match status" value="1"/>
</dbReference>
<dbReference type="PANTHER" id="PTHR24220:SF674">
    <property type="entry name" value="BACITRACIN EXPORT ATP-BINDING PROTEIN BCEA"/>
    <property type="match status" value="1"/>
</dbReference>
<dbReference type="FunFam" id="3.40.50.300:FF:000032">
    <property type="entry name" value="Export ABC transporter ATP-binding protein"/>
    <property type="match status" value="1"/>
</dbReference>
<evidence type="ECO:0000313" key="6">
    <source>
        <dbReference type="Proteomes" id="UP000194267"/>
    </source>
</evidence>
<dbReference type="GO" id="GO:0098796">
    <property type="term" value="C:membrane protein complex"/>
    <property type="evidence" value="ECO:0007669"/>
    <property type="project" value="UniProtKB-ARBA"/>
</dbReference>